<proteinExistence type="predicted"/>
<dbReference type="InterPro" id="IPR006549">
    <property type="entry name" value="HAD-SF_hydro_IIIA"/>
</dbReference>
<dbReference type="InterPro" id="IPR023214">
    <property type="entry name" value="HAD_sf"/>
</dbReference>
<evidence type="ECO:0000256" key="1">
    <source>
        <dbReference type="ARBA" id="ARBA00001946"/>
    </source>
</evidence>
<keyword evidence="2" id="KW-0479">Metal-binding</keyword>
<dbReference type="InterPro" id="IPR036412">
    <property type="entry name" value="HAD-like_sf"/>
</dbReference>
<evidence type="ECO:0008006" key="7">
    <source>
        <dbReference type="Google" id="ProtNLM"/>
    </source>
</evidence>
<protein>
    <recommendedName>
        <fullName evidence="7">HAD family hydrolase</fullName>
    </recommendedName>
</protein>
<dbReference type="NCBIfam" id="TIGR01662">
    <property type="entry name" value="HAD-SF-IIIA"/>
    <property type="match status" value="1"/>
</dbReference>
<dbReference type="NCBIfam" id="TIGR01549">
    <property type="entry name" value="HAD-SF-IA-v1"/>
    <property type="match status" value="1"/>
</dbReference>
<comment type="cofactor">
    <cofactor evidence="1">
        <name>Mg(2+)</name>
        <dbReference type="ChEBI" id="CHEBI:18420"/>
    </cofactor>
</comment>
<dbReference type="InterPro" id="IPR006439">
    <property type="entry name" value="HAD-SF_hydro_IA"/>
</dbReference>
<dbReference type="GO" id="GO:0046872">
    <property type="term" value="F:metal ion binding"/>
    <property type="evidence" value="ECO:0007669"/>
    <property type="project" value="UniProtKB-KW"/>
</dbReference>
<dbReference type="InterPro" id="IPR051400">
    <property type="entry name" value="HAD-like_hydrolase"/>
</dbReference>
<dbReference type="Gene3D" id="3.40.50.1000">
    <property type="entry name" value="HAD superfamily/HAD-like"/>
    <property type="match status" value="1"/>
</dbReference>
<organism evidence="5 6">
    <name type="scientific">bacterium (Candidatus Gribaldobacteria) CG23_combo_of_CG06-09_8_20_14_all_37_87_8</name>
    <dbReference type="NCBI Taxonomy" id="2014278"/>
    <lineage>
        <taxon>Bacteria</taxon>
        <taxon>Candidatus Gribaldobacteria</taxon>
    </lineage>
</organism>
<comment type="caution">
    <text evidence="5">The sequence shown here is derived from an EMBL/GenBank/DDBJ whole genome shotgun (WGS) entry which is preliminary data.</text>
</comment>
<dbReference type="GO" id="GO:0044281">
    <property type="term" value="P:small molecule metabolic process"/>
    <property type="evidence" value="ECO:0007669"/>
    <property type="project" value="UniProtKB-ARBA"/>
</dbReference>
<name>A0A2G9ZID7_9BACT</name>
<reference evidence="5 6" key="1">
    <citation type="submission" date="2017-09" db="EMBL/GenBank/DDBJ databases">
        <title>Depth-based differentiation of microbial function through sediment-hosted aquifers and enrichment of novel symbionts in the deep terrestrial subsurface.</title>
        <authorList>
            <person name="Probst A.J."/>
            <person name="Ladd B."/>
            <person name="Jarett J.K."/>
            <person name="Geller-Mcgrath D.E."/>
            <person name="Sieber C.M."/>
            <person name="Emerson J.B."/>
            <person name="Anantharaman K."/>
            <person name="Thomas B.C."/>
            <person name="Malmstrom R."/>
            <person name="Stieglmeier M."/>
            <person name="Klingl A."/>
            <person name="Woyke T."/>
            <person name="Ryan C.M."/>
            <person name="Banfield J.F."/>
        </authorList>
    </citation>
    <scope>NUCLEOTIDE SEQUENCE [LARGE SCALE GENOMIC DNA]</scope>
    <source>
        <strain evidence="5">CG23_combo_of_CG06-09_8_20_14_all_37_87_8</strain>
    </source>
</reference>
<dbReference type="GO" id="GO:0016791">
    <property type="term" value="F:phosphatase activity"/>
    <property type="evidence" value="ECO:0007669"/>
    <property type="project" value="TreeGrafter"/>
</dbReference>
<dbReference type="Pfam" id="PF13419">
    <property type="entry name" value="HAD_2"/>
    <property type="match status" value="1"/>
</dbReference>
<keyword evidence="3" id="KW-0378">Hydrolase</keyword>
<dbReference type="InterPro" id="IPR041492">
    <property type="entry name" value="HAD_2"/>
</dbReference>
<gene>
    <name evidence="5" type="ORF">COX24_00025</name>
</gene>
<dbReference type="Proteomes" id="UP000230447">
    <property type="component" value="Unassembled WGS sequence"/>
</dbReference>
<dbReference type="SUPFAM" id="SSF56784">
    <property type="entry name" value="HAD-like"/>
    <property type="match status" value="1"/>
</dbReference>
<sequence>MDIKAVFFDIGSILIYDPSSEEPARLRKGVIALLKKLKSQNLKLGIISNTSFPGRFHEEVLEKLKILSYFDVKVWSSEVGFKKPHPMIFYQAFQNLGGIAPGESVYVGDQFERDIKSANRAGLWAIWITRHQEKREITFGWKIKGIDDAWEVIEKNLYKIDISSLSK</sequence>
<accession>A0A2G9ZID7</accession>
<evidence type="ECO:0000256" key="4">
    <source>
        <dbReference type="ARBA" id="ARBA00022842"/>
    </source>
</evidence>
<evidence type="ECO:0000256" key="2">
    <source>
        <dbReference type="ARBA" id="ARBA00022723"/>
    </source>
</evidence>
<evidence type="ECO:0000313" key="6">
    <source>
        <dbReference type="Proteomes" id="UP000230447"/>
    </source>
</evidence>
<evidence type="ECO:0000256" key="3">
    <source>
        <dbReference type="ARBA" id="ARBA00022801"/>
    </source>
</evidence>
<dbReference type="EMBL" id="PCSB01000001">
    <property type="protein sequence ID" value="PIP32098.1"/>
    <property type="molecule type" value="Genomic_DNA"/>
</dbReference>
<dbReference type="AlphaFoldDB" id="A0A2G9ZID7"/>
<evidence type="ECO:0000313" key="5">
    <source>
        <dbReference type="EMBL" id="PIP32098.1"/>
    </source>
</evidence>
<keyword evidence="4" id="KW-0460">Magnesium</keyword>
<dbReference type="NCBIfam" id="TIGR01509">
    <property type="entry name" value="HAD-SF-IA-v3"/>
    <property type="match status" value="1"/>
</dbReference>
<dbReference type="PANTHER" id="PTHR46470:SF2">
    <property type="entry name" value="GLYCERALDEHYDE 3-PHOSPHATE PHOSPHATASE"/>
    <property type="match status" value="1"/>
</dbReference>
<dbReference type="PANTHER" id="PTHR46470">
    <property type="entry name" value="N-ACYLNEURAMINATE-9-PHOSPHATASE"/>
    <property type="match status" value="1"/>
</dbReference>